<keyword evidence="2" id="KW-1185">Reference proteome</keyword>
<accession>A0AAN8KEH3</accession>
<dbReference type="Proteomes" id="UP001356427">
    <property type="component" value="Unassembled WGS sequence"/>
</dbReference>
<protein>
    <submittedName>
        <fullName evidence="1">Uncharacterized protein</fullName>
    </submittedName>
</protein>
<proteinExistence type="predicted"/>
<sequence length="111" mass="12014">MNLTSGTVSLNCCLGENTTVSTLKMQGPPVPLSLMAQCGWLGLVGAVRADWRCSIEVSGGRCVTMDGLTLTHRWCVDSWGTDQGSLFLLRGQRSAQVGSFRRGQAPSYWTM</sequence>
<name>A0AAN8KEH3_9TELE</name>
<gene>
    <name evidence="1" type="ORF">J4Q44_G00387370</name>
</gene>
<comment type="caution">
    <text evidence="1">The sequence shown here is derived from an EMBL/GenBank/DDBJ whole genome shotgun (WGS) entry which is preliminary data.</text>
</comment>
<dbReference type="EMBL" id="JAGTTL010000205">
    <property type="protein sequence ID" value="KAK6290867.1"/>
    <property type="molecule type" value="Genomic_DNA"/>
</dbReference>
<evidence type="ECO:0000313" key="2">
    <source>
        <dbReference type="Proteomes" id="UP001356427"/>
    </source>
</evidence>
<organism evidence="1 2">
    <name type="scientific">Coregonus suidteri</name>
    <dbReference type="NCBI Taxonomy" id="861788"/>
    <lineage>
        <taxon>Eukaryota</taxon>
        <taxon>Metazoa</taxon>
        <taxon>Chordata</taxon>
        <taxon>Craniata</taxon>
        <taxon>Vertebrata</taxon>
        <taxon>Euteleostomi</taxon>
        <taxon>Actinopterygii</taxon>
        <taxon>Neopterygii</taxon>
        <taxon>Teleostei</taxon>
        <taxon>Protacanthopterygii</taxon>
        <taxon>Salmoniformes</taxon>
        <taxon>Salmonidae</taxon>
        <taxon>Coregoninae</taxon>
        <taxon>Coregonus</taxon>
    </lineage>
</organism>
<reference evidence="1 2" key="1">
    <citation type="submission" date="2021-04" db="EMBL/GenBank/DDBJ databases">
        <authorList>
            <person name="De Guttry C."/>
            <person name="Zahm M."/>
            <person name="Klopp C."/>
            <person name="Cabau C."/>
            <person name="Louis A."/>
            <person name="Berthelot C."/>
            <person name="Parey E."/>
            <person name="Roest Crollius H."/>
            <person name="Montfort J."/>
            <person name="Robinson-Rechavi M."/>
            <person name="Bucao C."/>
            <person name="Bouchez O."/>
            <person name="Gislard M."/>
            <person name="Lluch J."/>
            <person name="Milhes M."/>
            <person name="Lampietro C."/>
            <person name="Lopez Roques C."/>
            <person name="Donnadieu C."/>
            <person name="Braasch I."/>
            <person name="Desvignes T."/>
            <person name="Postlethwait J."/>
            <person name="Bobe J."/>
            <person name="Wedekind C."/>
            <person name="Guiguen Y."/>
        </authorList>
    </citation>
    <scope>NUCLEOTIDE SEQUENCE [LARGE SCALE GENOMIC DNA]</scope>
    <source>
        <strain evidence="1">Cs_M1</strain>
        <tissue evidence="1">Blood</tissue>
    </source>
</reference>
<dbReference type="AlphaFoldDB" id="A0AAN8KEH3"/>
<evidence type="ECO:0000313" key="1">
    <source>
        <dbReference type="EMBL" id="KAK6290867.1"/>
    </source>
</evidence>